<dbReference type="Pfam" id="PF09084">
    <property type="entry name" value="NMT1"/>
    <property type="match status" value="1"/>
</dbReference>
<dbReference type="AlphaFoldDB" id="A0A346XWU0"/>
<name>A0A346XWU0_9ACTN</name>
<gene>
    <name evidence="3" type="ORF">DVS28_a2002</name>
</gene>
<dbReference type="Proteomes" id="UP000264006">
    <property type="component" value="Chromosome"/>
</dbReference>
<feature type="domain" description="SsuA/THI5-like" evidence="2">
    <location>
        <begin position="93"/>
        <end position="291"/>
    </location>
</feature>
<feature type="compositionally biased region" description="Acidic residues" evidence="1">
    <location>
        <begin position="13"/>
        <end position="22"/>
    </location>
</feature>
<evidence type="ECO:0000313" key="4">
    <source>
        <dbReference type="Proteomes" id="UP000264006"/>
    </source>
</evidence>
<accession>A0A346XWU0</accession>
<feature type="region of interest" description="Disordered" evidence="1">
    <location>
        <begin position="1"/>
        <end position="57"/>
    </location>
</feature>
<evidence type="ECO:0000256" key="1">
    <source>
        <dbReference type="SAM" id="MobiDB-lite"/>
    </source>
</evidence>
<dbReference type="SUPFAM" id="SSF53850">
    <property type="entry name" value="Periplasmic binding protein-like II"/>
    <property type="match status" value="1"/>
</dbReference>
<protein>
    <submittedName>
        <fullName evidence="3">Putative periplasmic protein</fullName>
    </submittedName>
</protein>
<dbReference type="EMBL" id="CP031165">
    <property type="protein sequence ID" value="AXV06687.1"/>
    <property type="molecule type" value="Genomic_DNA"/>
</dbReference>
<dbReference type="InterPro" id="IPR015168">
    <property type="entry name" value="SsuA/THI5"/>
</dbReference>
<organism evidence="3 4">
    <name type="scientific">Euzebya pacifica</name>
    <dbReference type="NCBI Taxonomy" id="1608957"/>
    <lineage>
        <taxon>Bacteria</taxon>
        <taxon>Bacillati</taxon>
        <taxon>Actinomycetota</taxon>
        <taxon>Nitriliruptoria</taxon>
        <taxon>Euzebyales</taxon>
    </lineage>
</organism>
<evidence type="ECO:0000259" key="2">
    <source>
        <dbReference type="Pfam" id="PF09084"/>
    </source>
</evidence>
<sequence length="387" mass="40587">MVLLGGLTACSSSDDDTATADDDSARVSEAPSSTGDDDGADSAASADDTAADAETDTATVVEDPCAPGASEPTLVTVGLQTGRHGMTTGYWIAMAEEFGYFEEVNIEIDDVAASSATDLLNGLTAGELEVNVMGSAGMISASQGADMIAVAGAVNSSIWEPISASEFQTWDDLRGATIGVSNVNGVNAHAFRQMAELAGLDPETDLEFIQAGATAEAFLALRGGQIDALPAAPPTNFLAADEGFTTYGFAPEGTDVPKISALQILTSREWAESNDVVLTCFMRGILRLIDFVEDPSNRDEVIEVSLPILQGGSSTIEDEHLIQAIELYIDDPLLAPYVWHDLHLPEDSFQAAMDIFIAGGSIEADNAIAYEDFVDHTYIDAAIAAEE</sequence>
<evidence type="ECO:0000313" key="3">
    <source>
        <dbReference type="EMBL" id="AXV06687.1"/>
    </source>
</evidence>
<dbReference type="PANTHER" id="PTHR30024">
    <property type="entry name" value="ALIPHATIC SULFONATES-BINDING PROTEIN-RELATED"/>
    <property type="match status" value="1"/>
</dbReference>
<dbReference type="Gene3D" id="3.40.190.10">
    <property type="entry name" value="Periplasmic binding protein-like II"/>
    <property type="match status" value="2"/>
</dbReference>
<keyword evidence="4" id="KW-1185">Reference proteome</keyword>
<proteinExistence type="predicted"/>
<dbReference type="KEGG" id="euz:DVS28_a2002"/>
<reference evidence="3 4" key="1">
    <citation type="submission" date="2018-09" db="EMBL/GenBank/DDBJ databases">
        <title>Complete genome sequence of Euzebya sp. DY32-46 isolated from seawater of Pacific Ocean.</title>
        <authorList>
            <person name="Xu L."/>
            <person name="Wu Y.-H."/>
            <person name="Xu X.-W."/>
        </authorList>
    </citation>
    <scope>NUCLEOTIDE SEQUENCE [LARGE SCALE GENOMIC DNA]</scope>
    <source>
        <strain evidence="3 4">DY32-46</strain>
    </source>
</reference>